<accession>A0AAN7JYD5</accession>
<feature type="transmembrane region" description="Helical" evidence="1">
    <location>
        <begin position="169"/>
        <end position="190"/>
    </location>
</feature>
<dbReference type="Proteomes" id="UP001345219">
    <property type="component" value="Chromosome 8"/>
</dbReference>
<dbReference type="Pfam" id="PF04654">
    <property type="entry name" value="DUF599"/>
    <property type="match status" value="1"/>
</dbReference>
<evidence type="ECO:0000256" key="1">
    <source>
        <dbReference type="SAM" id="Phobius"/>
    </source>
</evidence>
<dbReference type="PANTHER" id="PTHR31881:SF11">
    <property type="entry name" value="PROTEIN, PUTATIVE-RELATED"/>
    <property type="match status" value="1"/>
</dbReference>
<comment type="caution">
    <text evidence="2">The sequence shown here is derived from an EMBL/GenBank/DDBJ whole genome shotgun (WGS) entry which is preliminary data.</text>
</comment>
<feature type="transmembrane region" description="Helical" evidence="1">
    <location>
        <begin position="72"/>
        <end position="93"/>
    </location>
</feature>
<name>A0AAN7JYD5_9MYRT</name>
<keyword evidence="1" id="KW-0472">Membrane</keyword>
<sequence>MAVISYLDTILVPLSFFLAVGYHAYLWRIIRTKPSTTAIGADALKRKSWFLALDAGDDKKGMLAVQSLRNTLMVTILTATISVLVYMALAALINNSFTASSLFSSPFFGSASPKIVALKYGSASLFLASSFLCSSMAVGFLVDANYLINTPSPGGGSRHHSRAVFERGFVMAILGNRLLCLTVPALMWTFGPVPAALSSGALVWVLYELDFVGRTGGFAGKRSLDGS</sequence>
<protein>
    <submittedName>
        <fullName evidence="2">Uncharacterized protein</fullName>
    </submittedName>
</protein>
<dbReference type="EMBL" id="JAXIOK010000014">
    <property type="protein sequence ID" value="KAK4755457.1"/>
    <property type="molecule type" value="Genomic_DNA"/>
</dbReference>
<reference evidence="2 3" key="1">
    <citation type="journal article" date="2023" name="Hortic Res">
        <title>Pangenome of water caltrop reveals structural variations and asymmetric subgenome divergence after allopolyploidization.</title>
        <authorList>
            <person name="Zhang X."/>
            <person name="Chen Y."/>
            <person name="Wang L."/>
            <person name="Yuan Y."/>
            <person name="Fang M."/>
            <person name="Shi L."/>
            <person name="Lu R."/>
            <person name="Comes H.P."/>
            <person name="Ma Y."/>
            <person name="Chen Y."/>
            <person name="Huang G."/>
            <person name="Zhou Y."/>
            <person name="Zheng Z."/>
            <person name="Qiu Y."/>
        </authorList>
    </citation>
    <scope>NUCLEOTIDE SEQUENCE [LARGE SCALE GENOMIC DNA]</scope>
    <source>
        <tissue evidence="2">Roots</tissue>
    </source>
</reference>
<feature type="transmembrane region" description="Helical" evidence="1">
    <location>
        <begin position="6"/>
        <end position="25"/>
    </location>
</feature>
<dbReference type="PANTHER" id="PTHR31881">
    <property type="match status" value="1"/>
</dbReference>
<organism evidence="2 3">
    <name type="scientific">Trapa incisa</name>
    <dbReference type="NCBI Taxonomy" id="236973"/>
    <lineage>
        <taxon>Eukaryota</taxon>
        <taxon>Viridiplantae</taxon>
        <taxon>Streptophyta</taxon>
        <taxon>Embryophyta</taxon>
        <taxon>Tracheophyta</taxon>
        <taxon>Spermatophyta</taxon>
        <taxon>Magnoliopsida</taxon>
        <taxon>eudicotyledons</taxon>
        <taxon>Gunneridae</taxon>
        <taxon>Pentapetalae</taxon>
        <taxon>rosids</taxon>
        <taxon>malvids</taxon>
        <taxon>Myrtales</taxon>
        <taxon>Lythraceae</taxon>
        <taxon>Trapa</taxon>
    </lineage>
</organism>
<proteinExistence type="predicted"/>
<dbReference type="InterPro" id="IPR006747">
    <property type="entry name" value="DUF599"/>
</dbReference>
<keyword evidence="1" id="KW-1133">Transmembrane helix</keyword>
<keyword evidence="1" id="KW-0812">Transmembrane</keyword>
<feature type="transmembrane region" description="Helical" evidence="1">
    <location>
        <begin position="125"/>
        <end position="148"/>
    </location>
</feature>
<evidence type="ECO:0000313" key="2">
    <source>
        <dbReference type="EMBL" id="KAK4755457.1"/>
    </source>
</evidence>
<keyword evidence="3" id="KW-1185">Reference proteome</keyword>
<dbReference type="AlphaFoldDB" id="A0AAN7JYD5"/>
<gene>
    <name evidence="2" type="ORF">SAY87_009214</name>
</gene>
<evidence type="ECO:0000313" key="3">
    <source>
        <dbReference type="Proteomes" id="UP001345219"/>
    </source>
</evidence>